<feature type="region of interest" description="Disordered" evidence="1">
    <location>
        <begin position="60"/>
        <end position="135"/>
    </location>
</feature>
<organism evidence="2 3">
    <name type="scientific">Bordetella phage MW2</name>
    <dbReference type="NCBI Taxonomy" id="1916126"/>
    <lineage>
        <taxon>Viruses</taxon>
        <taxon>Duplodnaviria</taxon>
        <taxon>Heunggongvirae</taxon>
        <taxon>Uroviricota</taxon>
        <taxon>Caudoviricetes</taxon>
        <taxon>Mesyanzhinovviridae</taxon>
        <taxon>Rabinowitzvirinae</taxon>
        <taxon>Vojvodinavirus</taxon>
        <taxon>Vojvodinavirus MW2</taxon>
        <taxon>Bordetella virus MW2</taxon>
    </lineage>
</organism>
<dbReference type="GeneID" id="54984407"/>
<proteinExistence type="predicted"/>
<protein>
    <submittedName>
        <fullName evidence="2">Uncharacterized protein</fullName>
    </submittedName>
</protein>
<keyword evidence="3" id="KW-1185">Reference proteome</keyword>
<evidence type="ECO:0000313" key="3">
    <source>
        <dbReference type="Proteomes" id="UP000240508"/>
    </source>
</evidence>
<dbReference type="Proteomes" id="UP000240508">
    <property type="component" value="Segment"/>
</dbReference>
<accession>A0A2D0W969</accession>
<sequence length="197" mass="20412">MSTIQVNYVLAGPLAGKTINLGTLPYPFREGRLSIVAPVEDQALHARFLERNGWAYPEGHPALKEVSNGQRDLSQHPQPNGEPPLSGGVQPNGEGAEAGQQGPDQGTGAAENPSGGSGSVPSGDGQPEGVKEPVAEVNAKLQRAVLSLDPADDSAWTKDGKPAMSAVEKLYGATDITRADVEAVAPGFNREQAKGGK</sequence>
<reference evidence="2 3" key="1">
    <citation type="submission" date="2016-10" db="EMBL/GenBank/DDBJ databases">
        <title>Properties of three new Bordetella phage species from family Siphoviridae.</title>
        <authorList>
            <person name="Knezevic P."/>
            <person name="Petrovic Fabijan A."/>
            <person name="Doffkay Z."/>
            <person name="Rakhely G."/>
        </authorList>
    </citation>
    <scope>NUCLEOTIDE SEQUENCE [LARGE SCALE GENOMIC DNA]</scope>
</reference>
<feature type="compositionally biased region" description="Polar residues" evidence="1">
    <location>
        <begin position="67"/>
        <end position="78"/>
    </location>
</feature>
<evidence type="ECO:0000256" key="1">
    <source>
        <dbReference type="SAM" id="MobiDB-lite"/>
    </source>
</evidence>
<dbReference type="EMBL" id="KY000218">
    <property type="protein sequence ID" value="APL99199.1"/>
    <property type="molecule type" value="Genomic_DNA"/>
</dbReference>
<dbReference type="RefSeq" id="YP_009794155.1">
    <property type="nucleotide sequence ID" value="NC_047879.1"/>
</dbReference>
<evidence type="ECO:0000313" key="2">
    <source>
        <dbReference type="EMBL" id="APL99199.1"/>
    </source>
</evidence>
<dbReference type="KEGG" id="vg:54984407"/>
<name>A0A2D0W969_9CAUD</name>